<dbReference type="AlphaFoldDB" id="A0A0A9CCX3"/>
<evidence type="ECO:0000313" key="1">
    <source>
        <dbReference type="EMBL" id="JAD73436.1"/>
    </source>
</evidence>
<protein>
    <submittedName>
        <fullName evidence="1">Uncharacterized protein</fullName>
    </submittedName>
</protein>
<name>A0A0A9CCX3_ARUDO</name>
<organism evidence="1">
    <name type="scientific">Arundo donax</name>
    <name type="common">Giant reed</name>
    <name type="synonym">Donax arundinaceus</name>
    <dbReference type="NCBI Taxonomy" id="35708"/>
    <lineage>
        <taxon>Eukaryota</taxon>
        <taxon>Viridiplantae</taxon>
        <taxon>Streptophyta</taxon>
        <taxon>Embryophyta</taxon>
        <taxon>Tracheophyta</taxon>
        <taxon>Spermatophyta</taxon>
        <taxon>Magnoliopsida</taxon>
        <taxon>Liliopsida</taxon>
        <taxon>Poales</taxon>
        <taxon>Poaceae</taxon>
        <taxon>PACMAD clade</taxon>
        <taxon>Arundinoideae</taxon>
        <taxon>Arundineae</taxon>
        <taxon>Arundo</taxon>
    </lineage>
</organism>
<sequence>MILLLNELNRYSGLLNELYIAAVAELVEFTNGRVPKTL</sequence>
<proteinExistence type="predicted"/>
<dbReference type="EMBL" id="GBRH01224459">
    <property type="protein sequence ID" value="JAD73436.1"/>
    <property type="molecule type" value="Transcribed_RNA"/>
</dbReference>
<reference evidence="1" key="1">
    <citation type="submission" date="2014-09" db="EMBL/GenBank/DDBJ databases">
        <authorList>
            <person name="Magalhaes I.L.F."/>
            <person name="Oliveira U."/>
            <person name="Santos F.R."/>
            <person name="Vidigal T.H.D.A."/>
            <person name="Brescovit A.D."/>
            <person name="Santos A.J."/>
        </authorList>
    </citation>
    <scope>NUCLEOTIDE SEQUENCE</scope>
    <source>
        <tissue evidence="1">Shoot tissue taken approximately 20 cm above the soil surface</tissue>
    </source>
</reference>
<reference evidence="1" key="2">
    <citation type="journal article" date="2015" name="Data Brief">
        <title>Shoot transcriptome of the giant reed, Arundo donax.</title>
        <authorList>
            <person name="Barrero R.A."/>
            <person name="Guerrero F.D."/>
            <person name="Moolhuijzen P."/>
            <person name="Goolsby J.A."/>
            <person name="Tidwell J."/>
            <person name="Bellgard S.E."/>
            <person name="Bellgard M.I."/>
        </authorList>
    </citation>
    <scope>NUCLEOTIDE SEQUENCE</scope>
    <source>
        <tissue evidence="1">Shoot tissue taken approximately 20 cm above the soil surface</tissue>
    </source>
</reference>
<accession>A0A0A9CCX3</accession>